<organism evidence="2 3">
    <name type="scientific">Pocillopora damicornis</name>
    <name type="common">Cauliflower coral</name>
    <name type="synonym">Millepora damicornis</name>
    <dbReference type="NCBI Taxonomy" id="46731"/>
    <lineage>
        <taxon>Eukaryota</taxon>
        <taxon>Metazoa</taxon>
        <taxon>Cnidaria</taxon>
        <taxon>Anthozoa</taxon>
        <taxon>Hexacorallia</taxon>
        <taxon>Scleractinia</taxon>
        <taxon>Astrocoeniina</taxon>
        <taxon>Pocilloporidae</taxon>
        <taxon>Pocillopora</taxon>
    </lineage>
</organism>
<dbReference type="Proteomes" id="UP000275408">
    <property type="component" value="Unassembled WGS sequence"/>
</dbReference>
<keyword evidence="3" id="KW-1185">Reference proteome</keyword>
<evidence type="ECO:0000313" key="2">
    <source>
        <dbReference type="EMBL" id="RMX37623.1"/>
    </source>
</evidence>
<protein>
    <submittedName>
        <fullName evidence="2">Uncharacterized protein</fullName>
    </submittedName>
</protein>
<dbReference type="AlphaFoldDB" id="A0A3M6T8G5"/>
<name>A0A3M6T8G5_POCDA</name>
<gene>
    <name evidence="2" type="ORF">pdam_00007864</name>
</gene>
<accession>A0A3M6T8G5</accession>
<comment type="caution">
    <text evidence="2">The sequence shown here is derived from an EMBL/GenBank/DDBJ whole genome shotgun (WGS) entry which is preliminary data.</text>
</comment>
<proteinExistence type="predicted"/>
<dbReference type="EMBL" id="RCHS01004094">
    <property type="protein sequence ID" value="RMX37623.1"/>
    <property type="molecule type" value="Genomic_DNA"/>
</dbReference>
<evidence type="ECO:0000313" key="3">
    <source>
        <dbReference type="Proteomes" id="UP000275408"/>
    </source>
</evidence>
<feature type="region of interest" description="Disordered" evidence="1">
    <location>
        <begin position="1"/>
        <end position="33"/>
    </location>
</feature>
<reference evidence="2 3" key="1">
    <citation type="journal article" date="2018" name="Sci. Rep.">
        <title>Comparative analysis of the Pocillopora damicornis genome highlights role of immune system in coral evolution.</title>
        <authorList>
            <person name="Cunning R."/>
            <person name="Bay R.A."/>
            <person name="Gillette P."/>
            <person name="Baker A.C."/>
            <person name="Traylor-Knowles N."/>
        </authorList>
    </citation>
    <scope>NUCLEOTIDE SEQUENCE [LARGE SCALE GENOMIC DNA]</scope>
    <source>
        <strain evidence="2">RSMAS</strain>
        <tissue evidence="2">Whole animal</tissue>
    </source>
</reference>
<feature type="compositionally biased region" description="Basic and acidic residues" evidence="1">
    <location>
        <begin position="8"/>
        <end position="32"/>
    </location>
</feature>
<evidence type="ECO:0000256" key="1">
    <source>
        <dbReference type="SAM" id="MobiDB-lite"/>
    </source>
</evidence>
<sequence>MDYSTTEDLDKPGLFKEGREQKGTKKSQEKSSRKIQLRFVTNEMLEIYQKMSEEEEKFKQQYEEAAFMVYGTLPKGKVSFDVQLKMSEIHKN</sequence>